<dbReference type="InterPro" id="IPR036962">
    <property type="entry name" value="Glyco_hydro_3_N_sf"/>
</dbReference>
<dbReference type="PANTHER" id="PTHR30480">
    <property type="entry name" value="BETA-HEXOSAMINIDASE-RELATED"/>
    <property type="match status" value="1"/>
</dbReference>
<evidence type="ECO:0000313" key="7">
    <source>
        <dbReference type="EMBL" id="CUP03111.1"/>
    </source>
</evidence>
<accession>A0A174JWV4</accession>
<keyword evidence="4 7" id="KW-0378">Hydrolase</keyword>
<dbReference type="GO" id="GO:0004563">
    <property type="term" value="F:beta-N-acetylhexosaminidase activity"/>
    <property type="evidence" value="ECO:0007669"/>
    <property type="project" value="UniProtKB-EC"/>
</dbReference>
<proteinExistence type="inferred from homology"/>
<evidence type="ECO:0000259" key="6">
    <source>
        <dbReference type="Pfam" id="PF00933"/>
    </source>
</evidence>
<organism evidence="7 8">
    <name type="scientific">Hungatella hathewayi</name>
    <dbReference type="NCBI Taxonomy" id="154046"/>
    <lineage>
        <taxon>Bacteria</taxon>
        <taxon>Bacillati</taxon>
        <taxon>Bacillota</taxon>
        <taxon>Clostridia</taxon>
        <taxon>Lachnospirales</taxon>
        <taxon>Lachnospiraceae</taxon>
        <taxon>Hungatella</taxon>
    </lineage>
</organism>
<dbReference type="GO" id="GO:0005975">
    <property type="term" value="P:carbohydrate metabolic process"/>
    <property type="evidence" value="ECO:0007669"/>
    <property type="project" value="InterPro"/>
</dbReference>
<protein>
    <recommendedName>
        <fullName evidence="3">beta-N-acetylhexosaminidase</fullName>
        <ecNumber evidence="3">3.2.1.52</ecNumber>
    </recommendedName>
</protein>
<feature type="domain" description="Glycoside hydrolase family 3 N-terminal" evidence="6">
    <location>
        <begin position="63"/>
        <end position="350"/>
    </location>
</feature>
<dbReference type="EMBL" id="CYZE01000016">
    <property type="protein sequence ID" value="CUP03111.1"/>
    <property type="molecule type" value="Genomic_DNA"/>
</dbReference>
<dbReference type="InterPro" id="IPR036881">
    <property type="entry name" value="Glyco_hydro_3_C_sf"/>
</dbReference>
<reference evidence="7 8" key="1">
    <citation type="submission" date="2015-09" db="EMBL/GenBank/DDBJ databases">
        <authorList>
            <consortium name="Pathogen Informatics"/>
        </authorList>
    </citation>
    <scope>NUCLEOTIDE SEQUENCE [LARGE SCALE GENOMIC DNA]</scope>
    <source>
        <strain evidence="7 8">2789STDY5608850</strain>
    </source>
</reference>
<dbReference type="InterPro" id="IPR001764">
    <property type="entry name" value="Glyco_hydro_3_N"/>
</dbReference>
<dbReference type="PANTHER" id="PTHR30480:SF13">
    <property type="entry name" value="BETA-HEXOSAMINIDASE"/>
    <property type="match status" value="1"/>
</dbReference>
<dbReference type="Pfam" id="PF00933">
    <property type="entry name" value="Glyco_hydro_3"/>
    <property type="match status" value="1"/>
</dbReference>
<dbReference type="GO" id="GO:0009254">
    <property type="term" value="P:peptidoglycan turnover"/>
    <property type="evidence" value="ECO:0007669"/>
    <property type="project" value="TreeGrafter"/>
</dbReference>
<comment type="catalytic activity">
    <reaction evidence="1">
        <text>Hydrolysis of terminal non-reducing N-acetyl-D-hexosamine residues in N-acetyl-beta-D-hexosaminides.</text>
        <dbReference type="EC" id="3.2.1.52"/>
    </reaction>
</comment>
<dbReference type="RefSeq" id="WP_055658917.1">
    <property type="nucleotide sequence ID" value="NZ_CABIXC010000016.1"/>
</dbReference>
<sequence>MNVDFKARPFFLDESDIAWVQDCMKKMTVEEKVSHLFCILIKDKPVEEMAAEMDALGFYPGGYMTDVFPARKVKENFKKLQARTGIPLLFASNLERGADGICKEGTLFGTQMQVAAAGDKRWAYELGRVCGEEAAATGANWNFGPILDIDTNYHNPITNTRVFSSDQETVLQMSREFVRGQMENGMAVCLKHWPGDGRDERDQHMVTTINDCTAREWDASYGKIYKALIEDGAETVMAAHIMLPAYSRKMNPDIRDEEILPGSLSCDLTTRLLREQLGFNGLVVTDATTMTGFMQTMARRDALPLAVAAGCDMILFTLDLKEDYQYVLDAAADGTISRERLDEAVARILALKAHLKLHKKMEEGTLFPGDEALKVFEREDNRNLARECADRSVTLVKDTQNLLPISPKTQRRILLHVLGDKGGYHDPICNQAEYLAGLLEREGFEVTVYDASRKDLLPIGNSIESMTKRFDLILYYCSVKTSGSDNVSRISWTAPGGCNTPRYIYEIPTLFISVDNPYMLLDVPKVRTYINGYTPSRYVIDAIVEKIMGRSRFTGKNPVDPFCGLFHTRL</sequence>
<dbReference type="Proteomes" id="UP000095651">
    <property type="component" value="Unassembled WGS sequence"/>
</dbReference>
<dbReference type="EC" id="3.2.1.52" evidence="3"/>
<dbReference type="InterPro" id="IPR050226">
    <property type="entry name" value="NagZ_Beta-hexosaminidase"/>
</dbReference>
<dbReference type="InterPro" id="IPR017853">
    <property type="entry name" value="GH"/>
</dbReference>
<gene>
    <name evidence="7" type="primary">nag3_4</name>
    <name evidence="7" type="ORF">ERS852407_04753</name>
</gene>
<dbReference type="Gene3D" id="3.20.20.300">
    <property type="entry name" value="Glycoside hydrolase, family 3, N-terminal domain"/>
    <property type="match status" value="1"/>
</dbReference>
<dbReference type="PROSITE" id="PS00775">
    <property type="entry name" value="GLYCOSYL_HYDROL_F3"/>
    <property type="match status" value="1"/>
</dbReference>
<evidence type="ECO:0000313" key="8">
    <source>
        <dbReference type="Proteomes" id="UP000095651"/>
    </source>
</evidence>
<dbReference type="Gene3D" id="3.40.50.1700">
    <property type="entry name" value="Glycoside hydrolase family 3 C-terminal domain"/>
    <property type="match status" value="1"/>
</dbReference>
<dbReference type="SUPFAM" id="SSF51445">
    <property type="entry name" value="(Trans)glycosidases"/>
    <property type="match status" value="1"/>
</dbReference>
<evidence type="ECO:0000256" key="3">
    <source>
        <dbReference type="ARBA" id="ARBA00012663"/>
    </source>
</evidence>
<name>A0A174JWV4_9FIRM</name>
<dbReference type="AlphaFoldDB" id="A0A174JWV4"/>
<dbReference type="PRINTS" id="PR00133">
    <property type="entry name" value="GLHYDRLASE3"/>
</dbReference>
<dbReference type="InterPro" id="IPR019800">
    <property type="entry name" value="Glyco_hydro_3_AS"/>
</dbReference>
<evidence type="ECO:0000256" key="4">
    <source>
        <dbReference type="ARBA" id="ARBA00022801"/>
    </source>
</evidence>
<evidence type="ECO:0000256" key="2">
    <source>
        <dbReference type="ARBA" id="ARBA00005336"/>
    </source>
</evidence>
<evidence type="ECO:0000256" key="1">
    <source>
        <dbReference type="ARBA" id="ARBA00001231"/>
    </source>
</evidence>
<keyword evidence="5 7" id="KW-0326">Glycosidase</keyword>
<comment type="similarity">
    <text evidence="2">Belongs to the glycosyl hydrolase 3 family.</text>
</comment>
<evidence type="ECO:0000256" key="5">
    <source>
        <dbReference type="ARBA" id="ARBA00023295"/>
    </source>
</evidence>